<feature type="transmembrane region" description="Helical" evidence="6">
    <location>
        <begin position="44"/>
        <end position="62"/>
    </location>
</feature>
<proteinExistence type="predicted"/>
<feature type="transmembrane region" description="Helical" evidence="6">
    <location>
        <begin position="193"/>
        <end position="213"/>
    </location>
</feature>
<dbReference type="SUPFAM" id="SSF103473">
    <property type="entry name" value="MFS general substrate transporter"/>
    <property type="match status" value="1"/>
</dbReference>
<feature type="transmembrane region" description="Helical" evidence="6">
    <location>
        <begin position="264"/>
        <end position="290"/>
    </location>
</feature>
<evidence type="ECO:0000259" key="7">
    <source>
        <dbReference type="PROSITE" id="PS50850"/>
    </source>
</evidence>
<feature type="domain" description="Major facilitator superfamily (MFS) profile" evidence="7">
    <location>
        <begin position="7"/>
        <end position="450"/>
    </location>
</feature>
<feature type="transmembrane region" description="Helical" evidence="6">
    <location>
        <begin position="426"/>
        <end position="445"/>
    </location>
</feature>
<keyword evidence="4 6" id="KW-0472">Membrane</keyword>
<feature type="transmembrane region" description="Helical" evidence="6">
    <location>
        <begin position="133"/>
        <end position="156"/>
    </location>
</feature>
<organism evidence="8 9">
    <name type="scientific">Micromonospora solifontis</name>
    <dbReference type="NCBI Taxonomy" id="2487138"/>
    <lineage>
        <taxon>Bacteria</taxon>
        <taxon>Bacillati</taxon>
        <taxon>Actinomycetota</taxon>
        <taxon>Actinomycetes</taxon>
        <taxon>Micromonosporales</taxon>
        <taxon>Micromonosporaceae</taxon>
        <taxon>Micromonospora</taxon>
    </lineage>
</organism>
<dbReference type="InterPro" id="IPR020846">
    <property type="entry name" value="MFS_dom"/>
</dbReference>
<feature type="transmembrane region" description="Helical" evidence="6">
    <location>
        <begin position="99"/>
        <end position="121"/>
    </location>
</feature>
<feature type="transmembrane region" description="Helical" evidence="6">
    <location>
        <begin position="296"/>
        <end position="316"/>
    </location>
</feature>
<comment type="subcellular location">
    <subcellularLocation>
        <location evidence="1">Cell membrane</location>
        <topology evidence="1">Multi-pass membrane protein</topology>
    </subcellularLocation>
</comment>
<dbReference type="InterPro" id="IPR005829">
    <property type="entry name" value="Sugar_transporter_CS"/>
</dbReference>
<dbReference type="PANTHER" id="PTHR42718">
    <property type="entry name" value="MAJOR FACILITATOR SUPERFAMILY MULTIDRUG TRANSPORTER MFSC"/>
    <property type="match status" value="1"/>
</dbReference>
<dbReference type="InterPro" id="IPR011701">
    <property type="entry name" value="MFS"/>
</dbReference>
<keyword evidence="9" id="KW-1185">Reference proteome</keyword>
<keyword evidence="3 6" id="KW-1133">Transmembrane helix</keyword>
<evidence type="ECO:0000256" key="3">
    <source>
        <dbReference type="ARBA" id="ARBA00022989"/>
    </source>
</evidence>
<dbReference type="CDD" id="cd17321">
    <property type="entry name" value="MFS_MMR_MDR_like"/>
    <property type="match status" value="1"/>
</dbReference>
<evidence type="ECO:0000256" key="5">
    <source>
        <dbReference type="SAM" id="MobiDB-lite"/>
    </source>
</evidence>
<feature type="transmembrane region" description="Helical" evidence="6">
    <location>
        <begin position="352"/>
        <end position="375"/>
    </location>
</feature>
<reference evidence="8 9" key="1">
    <citation type="submission" date="2018-11" db="EMBL/GenBank/DDBJ databases">
        <title>Micromonospora sp. PPF5-17, a new actinomycetes isolated from a hot spring soil.</title>
        <authorList>
            <person name="Thawai C."/>
        </authorList>
    </citation>
    <scope>NUCLEOTIDE SEQUENCE [LARGE SCALE GENOMIC DNA]</scope>
    <source>
        <strain evidence="8 9">PPF5-17</strain>
    </source>
</reference>
<feature type="transmembrane region" description="Helical" evidence="6">
    <location>
        <begin position="7"/>
        <end position="32"/>
    </location>
</feature>
<dbReference type="Proteomes" id="UP000280698">
    <property type="component" value="Unassembled WGS sequence"/>
</dbReference>
<feature type="transmembrane region" description="Helical" evidence="6">
    <location>
        <begin position="225"/>
        <end position="243"/>
    </location>
</feature>
<feature type="region of interest" description="Disordered" evidence="5">
    <location>
        <begin position="458"/>
        <end position="485"/>
    </location>
</feature>
<comment type="caution">
    <text evidence="8">The sequence shown here is derived from an EMBL/GenBank/DDBJ whole genome shotgun (WGS) entry which is preliminary data.</text>
</comment>
<feature type="transmembrane region" description="Helical" evidence="6">
    <location>
        <begin position="328"/>
        <end position="346"/>
    </location>
</feature>
<dbReference type="Gene3D" id="1.20.1250.20">
    <property type="entry name" value="MFS general substrate transporter like domains"/>
    <property type="match status" value="2"/>
</dbReference>
<dbReference type="Pfam" id="PF07690">
    <property type="entry name" value="MFS_1"/>
    <property type="match status" value="2"/>
</dbReference>
<evidence type="ECO:0000313" key="9">
    <source>
        <dbReference type="Proteomes" id="UP000280698"/>
    </source>
</evidence>
<keyword evidence="2 6" id="KW-0812">Transmembrane</keyword>
<feature type="transmembrane region" description="Helical" evidence="6">
    <location>
        <begin position="387"/>
        <end position="414"/>
    </location>
</feature>
<gene>
    <name evidence="8" type="ORF">EFE23_22360</name>
</gene>
<evidence type="ECO:0000313" key="8">
    <source>
        <dbReference type="EMBL" id="RNL92679.1"/>
    </source>
</evidence>
<evidence type="ECO:0000256" key="4">
    <source>
        <dbReference type="ARBA" id="ARBA00023136"/>
    </source>
</evidence>
<sequence>MARQWKVLLVTSVAVMMALLDVTIVNVAVPALSAAFPDSSLNDLSWVLNAYNVVFAAALIPAGRLADRWGRRRVFLAGVVLFLVGSAACGLAPAVGVLVAARCVQALGAAAVMPTSLGLLLPEFPVHRRATAIALWTATGTVAGAAGPSLGGALVAWQGWRWVFLVNLVIGLPGLLAAARVLRETRDTTPGPFPDVIGALLLGGGIGTLALAVVRLPDWGATSPAFGGALAAGAALLAALAVRSGRHPAPVIEPALIRIRSFSVANLGSLVFAAAMNALLLCNVLFLTQVWRYDSLATGGALTAGPVTAAALAPLVGRLGDRFGPRAVALPGGLFFCAGALLFARAPGQPDFLAAFLPAAVLIGAGAAFSFPGFGHAAFAEFPRARFATGVAIASCLRQVGAVLGVAVLITVLADGSGTPLAVFHRAYQVIAAGGLLAAVVALTLGRVHARDVAHVPAPAGRPAGADPTASGPATAAGARPAARG</sequence>
<feature type="transmembrane region" description="Helical" evidence="6">
    <location>
        <begin position="74"/>
        <end position="93"/>
    </location>
</feature>
<dbReference type="RefSeq" id="WP_123242898.1">
    <property type="nucleotide sequence ID" value="NZ_JAAHBY010000081.1"/>
</dbReference>
<dbReference type="PROSITE" id="PS00216">
    <property type="entry name" value="SUGAR_TRANSPORT_1"/>
    <property type="match status" value="1"/>
</dbReference>
<evidence type="ECO:0000256" key="2">
    <source>
        <dbReference type="ARBA" id="ARBA00022692"/>
    </source>
</evidence>
<dbReference type="EMBL" id="RJLN01000081">
    <property type="protein sequence ID" value="RNL92679.1"/>
    <property type="molecule type" value="Genomic_DNA"/>
</dbReference>
<name>A0ABX9WAT5_9ACTN</name>
<dbReference type="PANTHER" id="PTHR42718:SF48">
    <property type="entry name" value="CONSERVED TWO-DOMAIN MEMBRANE PROTEIN-RELATED"/>
    <property type="match status" value="1"/>
</dbReference>
<evidence type="ECO:0000256" key="6">
    <source>
        <dbReference type="SAM" id="Phobius"/>
    </source>
</evidence>
<feature type="transmembrane region" description="Helical" evidence="6">
    <location>
        <begin position="162"/>
        <end position="181"/>
    </location>
</feature>
<protein>
    <submittedName>
        <fullName evidence="8">MFS transporter</fullName>
    </submittedName>
</protein>
<dbReference type="PROSITE" id="PS50850">
    <property type="entry name" value="MFS"/>
    <property type="match status" value="1"/>
</dbReference>
<evidence type="ECO:0000256" key="1">
    <source>
        <dbReference type="ARBA" id="ARBA00004651"/>
    </source>
</evidence>
<accession>A0ABX9WAT5</accession>
<dbReference type="InterPro" id="IPR036259">
    <property type="entry name" value="MFS_trans_sf"/>
</dbReference>